<dbReference type="Pfam" id="PF00535">
    <property type="entry name" value="Glycos_transf_2"/>
    <property type="match status" value="1"/>
</dbReference>
<dbReference type="EMBL" id="JAMPKM010000012">
    <property type="protein sequence ID" value="MEP0819105.1"/>
    <property type="molecule type" value="Genomic_DNA"/>
</dbReference>
<dbReference type="Gene3D" id="3.90.550.10">
    <property type="entry name" value="Spore Coat Polysaccharide Biosynthesis Protein SpsA, Chain A"/>
    <property type="match status" value="1"/>
</dbReference>
<dbReference type="InterPro" id="IPR050834">
    <property type="entry name" value="Glycosyltransf_2"/>
</dbReference>
<dbReference type="Proteomes" id="UP001464891">
    <property type="component" value="Unassembled WGS sequence"/>
</dbReference>
<reference evidence="2 3" key="1">
    <citation type="submission" date="2022-04" db="EMBL/GenBank/DDBJ databases">
        <title>Positive selection, recombination, and allopatry shape intraspecific diversity of widespread and dominant cyanobacteria.</title>
        <authorList>
            <person name="Wei J."/>
            <person name="Shu W."/>
            <person name="Hu C."/>
        </authorList>
    </citation>
    <scope>NUCLEOTIDE SEQUENCE [LARGE SCALE GENOMIC DNA]</scope>
    <source>
        <strain evidence="2 3">GB2-A4</strain>
    </source>
</reference>
<proteinExistence type="predicted"/>
<accession>A0ABV0JBF6</accession>
<evidence type="ECO:0000259" key="1">
    <source>
        <dbReference type="Pfam" id="PF00535"/>
    </source>
</evidence>
<dbReference type="PANTHER" id="PTHR43685">
    <property type="entry name" value="GLYCOSYLTRANSFERASE"/>
    <property type="match status" value="1"/>
</dbReference>
<gene>
    <name evidence="2" type="primary">hpsE</name>
    <name evidence="2" type="ORF">NC998_18560</name>
</gene>
<protein>
    <submittedName>
        <fullName evidence="2">Hormogonium polysaccharide biosynthesis glycosyltransferase HpsE</fullName>
    </submittedName>
</protein>
<feature type="domain" description="Glycosyltransferase 2-like" evidence="1">
    <location>
        <begin position="29"/>
        <end position="153"/>
    </location>
</feature>
<keyword evidence="3" id="KW-1185">Reference proteome</keyword>
<dbReference type="NCBIfam" id="NF038302">
    <property type="entry name" value="EPS_HpsE"/>
    <property type="match status" value="1"/>
</dbReference>
<dbReference type="PANTHER" id="PTHR43685:SF3">
    <property type="entry name" value="SLR2126 PROTEIN"/>
    <property type="match status" value="1"/>
</dbReference>
<evidence type="ECO:0000313" key="2">
    <source>
        <dbReference type="EMBL" id="MEP0819105.1"/>
    </source>
</evidence>
<dbReference type="InterPro" id="IPR001173">
    <property type="entry name" value="Glyco_trans_2-like"/>
</dbReference>
<comment type="caution">
    <text evidence="2">The sequence shown here is derived from an EMBL/GenBank/DDBJ whole genome shotgun (WGS) entry which is preliminary data.</text>
</comment>
<organism evidence="2 3">
    <name type="scientific">Trichocoleus desertorum GB2-A4</name>
    <dbReference type="NCBI Taxonomy" id="2933944"/>
    <lineage>
        <taxon>Bacteria</taxon>
        <taxon>Bacillati</taxon>
        <taxon>Cyanobacteriota</taxon>
        <taxon>Cyanophyceae</taxon>
        <taxon>Leptolyngbyales</taxon>
        <taxon>Trichocoleusaceae</taxon>
        <taxon>Trichocoleus</taxon>
    </lineage>
</organism>
<evidence type="ECO:0000313" key="3">
    <source>
        <dbReference type="Proteomes" id="UP001464891"/>
    </source>
</evidence>
<dbReference type="CDD" id="cd00761">
    <property type="entry name" value="Glyco_tranf_GTA_type"/>
    <property type="match status" value="1"/>
</dbReference>
<dbReference type="InterPro" id="IPR029044">
    <property type="entry name" value="Nucleotide-diphossugar_trans"/>
</dbReference>
<name>A0ABV0JBF6_9CYAN</name>
<sequence>MPYSSMSSSQTFPSRSPILVSKPLAPEFTVAIPTYNGEHRLPELLERLRAQVNTEDFRWEILIVDNNSTDQTAEVIRTFQADWPNQYPIRYLFEGRQGSAYARQRAVQAAESELIGFLDDDNIPALDWVAAAYAFAQSHPRAGAYASQIHGDFEAAPPQNFRRIAGFLAITERGPQPLLYDPGKKLLPPSAGLVVRKSVWSRYVPQTFTLRGRVGQSQGQAIAASEPGEDLELLLHIQNAGWEIWYNPDMEMHHKIPHWRFERDYLLAMFRGIGLSRYHTRMLSVKPWQRPLAALAYILNDMRKILRHWLKYRTVIPQDLVATCEMELFRNSFLSPFHHWKKTLKN</sequence>
<dbReference type="SUPFAM" id="SSF53448">
    <property type="entry name" value="Nucleotide-diphospho-sugar transferases"/>
    <property type="match status" value="1"/>
</dbReference>